<feature type="transmembrane region" description="Helical" evidence="1">
    <location>
        <begin position="46"/>
        <end position="67"/>
    </location>
</feature>
<keyword evidence="1" id="KW-1133">Transmembrane helix</keyword>
<comment type="caution">
    <text evidence="2">The sequence shown here is derived from an EMBL/GenBank/DDBJ whole genome shotgun (WGS) entry which is preliminary data.</text>
</comment>
<sequence>MYKPRSLWECGFLGTVAIQAAVITILEIFMLLRYQRWTNPDAYDMVRTYTIPLNVGLFVFGCWWQLLLTTDAVSAKNNIQLFALCIDNACLFAVNVMRYYQTSETASELLLAADGTNGSLVKAGFSYWPVVEPALITSTAWVGVSTLSMCALAYKLHRDFAWEIYKHVSANVDLRKRYLAYQVFLVLMKLGVYFFIAFLVLYGVINVHYAMPEFAIVMALIPAALVQISLSVYFARKENKIGMALLILLFCAAVAYLLSRLAAMCGDGPRSNTLLKDEMILFALVALTFVFTTLVTAIQVLINFGHGLKPVFQRQEGLQKLQDEDTYRLDTILRTNASTDMLKSRRFTLD</sequence>
<organism evidence="2 3">
    <name type="scientific">Botryosphaeria dothidea</name>
    <dbReference type="NCBI Taxonomy" id="55169"/>
    <lineage>
        <taxon>Eukaryota</taxon>
        <taxon>Fungi</taxon>
        <taxon>Dikarya</taxon>
        <taxon>Ascomycota</taxon>
        <taxon>Pezizomycotina</taxon>
        <taxon>Dothideomycetes</taxon>
        <taxon>Dothideomycetes incertae sedis</taxon>
        <taxon>Botryosphaeriales</taxon>
        <taxon>Botryosphaeriaceae</taxon>
        <taxon>Botryosphaeria</taxon>
    </lineage>
</organism>
<dbReference type="PANTHER" id="PTHR34391:SF1">
    <property type="entry name" value="UPF0658 GOLGI APPARATUS MEMBRANE PROTEIN C1952.10C-RELATED"/>
    <property type="match status" value="1"/>
</dbReference>
<dbReference type="Proteomes" id="UP000572817">
    <property type="component" value="Unassembled WGS sequence"/>
</dbReference>
<feature type="transmembrane region" description="Helical" evidence="1">
    <location>
        <begin position="279"/>
        <end position="304"/>
    </location>
</feature>
<evidence type="ECO:0000313" key="3">
    <source>
        <dbReference type="Proteomes" id="UP000572817"/>
    </source>
</evidence>
<gene>
    <name evidence="2" type="ORF">GTA08_BOTSDO05354</name>
</gene>
<keyword evidence="1" id="KW-0472">Membrane</keyword>
<dbReference type="OrthoDB" id="10252009at2759"/>
<dbReference type="PANTHER" id="PTHR34391">
    <property type="entry name" value="UPF0658 GOLGI APPARATUS MEMBRANE PROTEIN C1952.10C-RELATED"/>
    <property type="match status" value="1"/>
</dbReference>
<dbReference type="EMBL" id="WWBZ02000033">
    <property type="protein sequence ID" value="KAF4307300.1"/>
    <property type="molecule type" value="Genomic_DNA"/>
</dbReference>
<evidence type="ECO:0000313" key="2">
    <source>
        <dbReference type="EMBL" id="KAF4307300.1"/>
    </source>
</evidence>
<proteinExistence type="predicted"/>
<feature type="transmembrane region" description="Helical" evidence="1">
    <location>
        <begin position="178"/>
        <end position="202"/>
    </location>
</feature>
<reference evidence="2" key="1">
    <citation type="submission" date="2020-04" db="EMBL/GenBank/DDBJ databases">
        <title>Genome Assembly and Annotation of Botryosphaeria dothidea sdau 11-99, a Latent Pathogen of Apple Fruit Ring Rot in China.</title>
        <authorList>
            <person name="Yu C."/>
            <person name="Diao Y."/>
            <person name="Lu Q."/>
            <person name="Zhao J."/>
            <person name="Cui S."/>
            <person name="Peng C."/>
            <person name="He B."/>
            <person name="Liu H."/>
        </authorList>
    </citation>
    <scope>NUCLEOTIDE SEQUENCE [LARGE SCALE GENOMIC DNA]</scope>
    <source>
        <strain evidence="2">Sdau11-99</strain>
    </source>
</reference>
<dbReference type="AlphaFoldDB" id="A0A8H4N348"/>
<dbReference type="GO" id="GO:0005794">
    <property type="term" value="C:Golgi apparatus"/>
    <property type="evidence" value="ECO:0007669"/>
    <property type="project" value="TreeGrafter"/>
</dbReference>
<name>A0A8H4N348_9PEZI</name>
<feature type="transmembrane region" description="Helical" evidence="1">
    <location>
        <begin position="12"/>
        <end position="34"/>
    </location>
</feature>
<evidence type="ECO:0000256" key="1">
    <source>
        <dbReference type="SAM" id="Phobius"/>
    </source>
</evidence>
<protein>
    <submittedName>
        <fullName evidence="2">Uncharacterized protein</fullName>
    </submittedName>
</protein>
<accession>A0A8H4N348</accession>
<feature type="transmembrane region" description="Helical" evidence="1">
    <location>
        <begin position="134"/>
        <end position="157"/>
    </location>
</feature>
<feature type="transmembrane region" description="Helical" evidence="1">
    <location>
        <begin position="241"/>
        <end position="259"/>
    </location>
</feature>
<dbReference type="InterPro" id="IPR040410">
    <property type="entry name" value="UPF0658_Golgi"/>
</dbReference>
<keyword evidence="1" id="KW-0812">Transmembrane</keyword>
<keyword evidence="3" id="KW-1185">Reference proteome</keyword>
<feature type="transmembrane region" description="Helical" evidence="1">
    <location>
        <begin position="214"/>
        <end position="234"/>
    </location>
</feature>